<organism evidence="3 4">
    <name type="scientific">Aphanomyces astaci</name>
    <name type="common">Crayfish plague agent</name>
    <dbReference type="NCBI Taxonomy" id="112090"/>
    <lineage>
        <taxon>Eukaryota</taxon>
        <taxon>Sar</taxon>
        <taxon>Stramenopiles</taxon>
        <taxon>Oomycota</taxon>
        <taxon>Saprolegniomycetes</taxon>
        <taxon>Saprolegniales</taxon>
        <taxon>Verrucalvaceae</taxon>
        <taxon>Aphanomyces</taxon>
    </lineage>
</organism>
<dbReference type="VEuPathDB" id="FungiDB:H257_12270"/>
<comment type="caution">
    <text evidence="3">The sequence shown here is derived from an EMBL/GenBank/DDBJ whole genome shotgun (WGS) entry which is preliminary data.</text>
</comment>
<dbReference type="PANTHER" id="PTHR11439:SF511">
    <property type="match status" value="1"/>
</dbReference>
<evidence type="ECO:0000259" key="2">
    <source>
        <dbReference type="Pfam" id="PF25597"/>
    </source>
</evidence>
<evidence type="ECO:0000259" key="1">
    <source>
        <dbReference type="Pfam" id="PF07727"/>
    </source>
</evidence>
<dbReference type="SUPFAM" id="SSF56672">
    <property type="entry name" value="DNA/RNA polymerases"/>
    <property type="match status" value="1"/>
</dbReference>
<dbReference type="InterPro" id="IPR057670">
    <property type="entry name" value="SH3_retrovirus"/>
</dbReference>
<gene>
    <name evidence="3" type="ORF">AaE_011596</name>
</gene>
<evidence type="ECO:0000313" key="3">
    <source>
        <dbReference type="EMBL" id="KAF0714328.1"/>
    </source>
</evidence>
<dbReference type="VEuPathDB" id="FungiDB:H257_00494"/>
<dbReference type="AlphaFoldDB" id="A0A6A4ZP36"/>
<dbReference type="EMBL" id="VJMI01017298">
    <property type="protein sequence ID" value="KAF0714328.1"/>
    <property type="molecule type" value="Genomic_DNA"/>
</dbReference>
<proteinExistence type="predicted"/>
<dbReference type="InterPro" id="IPR043502">
    <property type="entry name" value="DNA/RNA_pol_sf"/>
</dbReference>
<dbReference type="PANTHER" id="PTHR11439">
    <property type="entry name" value="GAG-POL-RELATED RETROTRANSPOSON"/>
    <property type="match status" value="1"/>
</dbReference>
<dbReference type="Pfam" id="PF07727">
    <property type="entry name" value="RVT_2"/>
    <property type="match status" value="1"/>
</dbReference>
<name>A0A6A4ZP36_APHAT</name>
<evidence type="ECO:0000313" key="4">
    <source>
        <dbReference type="Proteomes" id="UP000469452"/>
    </source>
</evidence>
<feature type="domain" description="Retroviral polymerase SH3-like" evidence="2">
    <location>
        <begin position="1"/>
        <end position="39"/>
    </location>
</feature>
<feature type="non-terminal residue" evidence="3">
    <location>
        <position position="737"/>
    </location>
</feature>
<protein>
    <submittedName>
        <fullName evidence="3">Uncharacterized protein</fullName>
    </submittedName>
</protein>
<dbReference type="Proteomes" id="UP000469452">
    <property type="component" value="Unassembled WGS sequence"/>
</dbReference>
<sequence>MFVGLPHDRKGYTLMHLHSHLLIYSRDVTFWESEFPSINSVAAAAAYRQKSATDPNFIPTLEPNAPLPPLHSIITNRPSAFLYDKPLASSPPVLSTEPPSSRPIPALSVQLPKRIRDVFSAFSLTSPVFDPTATPLRRSYGRNQSAFSAHPSTALSAKPSMAKTTLDFISHYSSCLLMDTTPLESLDTYHNHMHHALVLAPTLPPSSSAPTLAPMEPLFVYALLADRANNNDPKDWRDAMSRPDRDKWLIAAKSEYESLLSNGTYVLVKRRHDETVLPCRWVFRLKADGTYKARLVVKGFMQQKDIDYTDIFAPVVRLEVLRFLFALVAIHDLECEQMDVKTAFLNGKIDCVIRMEQPPGSLIDPTSRRDYVCLLQKSLYGLKQAPHLWYWTFVTYMASLGFARLHKDRCVFLKARDDGFTIVSLYVDDLLIITPTKALAAALKESLSLRFQMKDLGPVRDILGWEIVRDRSKRTLFIHQSRYCSTVLDRFDMSTSKPCATPFECTTPLSKAQCASSPEDIAFMQTKPYRSIVGSIMYLAMGSRPDLAYALQQLSQFLHNPGLAHWRAAKRVLRYLQGTSNLGLMLGGRDYVSKPFLSAYVDAMCPDTRRCVSGFFILFFNSLISWLSKKQGIVTLSTTEAEFVALALCIQECLYVRQLAGELHRTSDQPISVHEDNQSAISIAQNAEHHRRSKHIDVRFIFVRDLVENKEFILHYCPTKEQLADFFTKAHPEPEFR</sequence>
<feature type="domain" description="Reverse transcriptase Ty1/copia-type" evidence="1">
    <location>
        <begin position="262"/>
        <end position="503"/>
    </location>
</feature>
<dbReference type="InterPro" id="IPR013103">
    <property type="entry name" value="RVT_2"/>
</dbReference>
<reference evidence="3 4" key="1">
    <citation type="submission" date="2019-06" db="EMBL/GenBank/DDBJ databases">
        <title>Genomics analysis of Aphanomyces spp. identifies a new class of oomycete effector associated with host adaptation.</title>
        <authorList>
            <person name="Gaulin E."/>
        </authorList>
    </citation>
    <scope>NUCLEOTIDE SEQUENCE [LARGE SCALE GENOMIC DNA]</scope>
    <source>
        <strain evidence="3 4">E</strain>
    </source>
</reference>
<accession>A0A6A4ZP36</accession>
<dbReference type="Pfam" id="PF25597">
    <property type="entry name" value="SH3_retrovirus"/>
    <property type="match status" value="1"/>
</dbReference>
<dbReference type="CDD" id="cd09272">
    <property type="entry name" value="RNase_HI_RT_Ty1"/>
    <property type="match status" value="1"/>
</dbReference>